<keyword evidence="4" id="KW-1185">Reference proteome</keyword>
<dbReference type="Proteomes" id="UP001433268">
    <property type="component" value="Unassembled WGS sequence"/>
</dbReference>
<evidence type="ECO:0000313" key="3">
    <source>
        <dbReference type="EMBL" id="KAK8079461.1"/>
    </source>
</evidence>
<comment type="caution">
    <text evidence="3">The sequence shown here is derived from an EMBL/GenBank/DDBJ whole genome shotgun (WGS) entry which is preliminary data.</text>
</comment>
<dbReference type="RefSeq" id="XP_066666936.1">
    <property type="nucleotide sequence ID" value="XM_066811594.1"/>
</dbReference>
<evidence type="ECO:0000256" key="2">
    <source>
        <dbReference type="SAM" id="MobiDB-lite"/>
    </source>
</evidence>
<protein>
    <submittedName>
        <fullName evidence="3">Uncharacterized protein</fullName>
    </submittedName>
</protein>
<dbReference type="GeneID" id="92044654"/>
<feature type="region of interest" description="Disordered" evidence="2">
    <location>
        <begin position="239"/>
        <end position="348"/>
    </location>
</feature>
<feature type="compositionally biased region" description="Basic and acidic residues" evidence="2">
    <location>
        <begin position="289"/>
        <end position="309"/>
    </location>
</feature>
<evidence type="ECO:0000256" key="1">
    <source>
        <dbReference type="SAM" id="Coils"/>
    </source>
</evidence>
<evidence type="ECO:0000313" key="4">
    <source>
        <dbReference type="Proteomes" id="UP001433268"/>
    </source>
</evidence>
<gene>
    <name evidence="3" type="ORF">PG997_007279</name>
</gene>
<dbReference type="EMBL" id="JAQQWN010000006">
    <property type="protein sequence ID" value="KAK8079461.1"/>
    <property type="molecule type" value="Genomic_DNA"/>
</dbReference>
<accession>A0ABR1WAC8</accession>
<feature type="coiled-coil region" evidence="1">
    <location>
        <begin position="348"/>
        <end position="382"/>
    </location>
</feature>
<feature type="region of interest" description="Disordered" evidence="2">
    <location>
        <begin position="205"/>
        <end position="227"/>
    </location>
</feature>
<proteinExistence type="predicted"/>
<organism evidence="3 4">
    <name type="scientific">Apiospora hydei</name>
    <dbReference type="NCBI Taxonomy" id="1337664"/>
    <lineage>
        <taxon>Eukaryota</taxon>
        <taxon>Fungi</taxon>
        <taxon>Dikarya</taxon>
        <taxon>Ascomycota</taxon>
        <taxon>Pezizomycotina</taxon>
        <taxon>Sordariomycetes</taxon>
        <taxon>Xylariomycetidae</taxon>
        <taxon>Amphisphaeriales</taxon>
        <taxon>Apiosporaceae</taxon>
        <taxon>Apiospora</taxon>
    </lineage>
</organism>
<reference evidence="3 4" key="1">
    <citation type="submission" date="2023-01" db="EMBL/GenBank/DDBJ databases">
        <title>Analysis of 21 Apiospora genomes using comparative genomics revels a genus with tremendous synthesis potential of carbohydrate active enzymes and secondary metabolites.</title>
        <authorList>
            <person name="Sorensen T."/>
        </authorList>
    </citation>
    <scope>NUCLEOTIDE SEQUENCE [LARGE SCALE GENOMIC DNA]</scope>
    <source>
        <strain evidence="3 4">CBS 114990</strain>
    </source>
</reference>
<keyword evidence="1" id="KW-0175">Coiled coil</keyword>
<sequence>MPANANNRPDHDLGSQVTTTRFTHLVVAVCEDVHGTAIATKNTLELGCSVQFHVECLPPAALVFRLRLTLTPETILYLQFTSGVVSSLARTNCDSKNVATHPSCYDAVRAHLGGRKSFTRLQFHLRGHGDLITPAGFALDQYDADARRTFASITSLATAPACSLYIPREALPNKTWRVFYQAYQQSTALTDLRNLYNGNGGTLFRIQGHDQDQKEEEEDDGRSSSLPADAIVVTTAAAIAPPSYDDVPPQYNQDNTKRQSSSPLPSSQQSTASETDAATVAVATPPGYRRAEQESRPQKTPRDVKELGSKRCWSSDGENTPQYNRRPMKRRGPRELSEHGFGSKPTDHDHYRRRIEALETGMKQLRAEMGLLRRQNGDLEEGHAGLESQQEAMAETLETMGADVDELAQEMSNTVQEQLPEMRQELDDWQSTVQDYMEGWVRNNIGQHMERYMADYVDDTARGFLADLKGRIRSSLDDNDND</sequence>
<name>A0ABR1WAC8_9PEZI</name>
<feature type="compositionally biased region" description="Low complexity" evidence="2">
    <location>
        <begin position="259"/>
        <end position="284"/>
    </location>
</feature>